<reference evidence="1 2" key="1">
    <citation type="journal article" date="2012" name="Sci. Rep.">
        <title>Genomic perspectives on the evolution of fungal entomopathogenicity in Beauveria bassiana.</title>
        <authorList>
            <person name="Xiao G."/>
            <person name="Ying S.H."/>
            <person name="Zheng P."/>
            <person name="Wang Z.L."/>
            <person name="Zhang S."/>
            <person name="Xie X.Q."/>
            <person name="Shang Y."/>
            <person name="St Leger R.J."/>
            <person name="Zhao G.P."/>
            <person name="Wang C."/>
            <person name="Feng M.G."/>
        </authorList>
    </citation>
    <scope>NUCLEOTIDE SEQUENCE [LARGE SCALE GENOMIC DNA]</scope>
    <source>
        <strain evidence="1 2">ARSEF 2860</strain>
    </source>
</reference>
<dbReference type="EMBL" id="JH725206">
    <property type="protein sequence ID" value="EJP61517.1"/>
    <property type="molecule type" value="Genomic_DNA"/>
</dbReference>
<dbReference type="Proteomes" id="UP000002762">
    <property type="component" value="Unassembled WGS sequence"/>
</dbReference>
<proteinExistence type="predicted"/>
<dbReference type="STRING" id="655819.J4UFU9"/>
<dbReference type="InParanoid" id="J4UFU9"/>
<dbReference type="GeneID" id="19892553"/>
<organism evidence="1 2">
    <name type="scientific">Beauveria bassiana (strain ARSEF 2860)</name>
    <name type="common">White muscardine disease fungus</name>
    <name type="synonym">Tritirachium shiotae</name>
    <dbReference type="NCBI Taxonomy" id="655819"/>
    <lineage>
        <taxon>Eukaryota</taxon>
        <taxon>Fungi</taxon>
        <taxon>Dikarya</taxon>
        <taxon>Ascomycota</taxon>
        <taxon>Pezizomycotina</taxon>
        <taxon>Sordariomycetes</taxon>
        <taxon>Hypocreomycetidae</taxon>
        <taxon>Hypocreales</taxon>
        <taxon>Cordycipitaceae</taxon>
        <taxon>Beauveria</taxon>
    </lineage>
</organism>
<protein>
    <submittedName>
        <fullName evidence="1">Uncharacterized protein</fullName>
    </submittedName>
</protein>
<name>J4UFU9_BEAB2</name>
<accession>J4UFU9</accession>
<keyword evidence="2" id="KW-1185">Reference proteome</keyword>
<dbReference type="HOGENOM" id="CLU_2049268_0_0_1"/>
<evidence type="ECO:0000313" key="2">
    <source>
        <dbReference type="Proteomes" id="UP000002762"/>
    </source>
</evidence>
<gene>
    <name evidence="1" type="ORF">BBA_09541</name>
</gene>
<sequence length="120" mass="13882">MENWHMWLASGPVSSQWLQPVRMDYPASAPRIRSRFRFQNGLLLSGRRPTTRRSIFDCRTLYGRTYQHSETTEHPCLNGERQNTALDIAHHFIKSLLGGRLFEAPIHARLHRILDLGTGT</sequence>
<evidence type="ECO:0000313" key="1">
    <source>
        <dbReference type="EMBL" id="EJP61517.1"/>
    </source>
</evidence>
<dbReference type="RefSeq" id="XP_008602860.1">
    <property type="nucleotide sequence ID" value="XM_008604638.1"/>
</dbReference>
<dbReference type="AlphaFoldDB" id="J4UFU9"/>